<reference evidence="10" key="1">
    <citation type="submission" date="2023-10" db="EMBL/GenBank/DDBJ databases">
        <title>Genome assembly of Pristionchus species.</title>
        <authorList>
            <person name="Yoshida K."/>
            <person name="Sommer R.J."/>
        </authorList>
    </citation>
    <scope>NUCLEOTIDE SEQUENCE</scope>
    <source>
        <strain evidence="10">RS5133</strain>
    </source>
</reference>
<dbReference type="AlphaFoldDB" id="A0AAV5WNB3"/>
<dbReference type="PROSITE" id="PS00028">
    <property type="entry name" value="ZINC_FINGER_C2H2_1"/>
    <property type="match status" value="3"/>
</dbReference>
<feature type="region of interest" description="Disordered" evidence="8">
    <location>
        <begin position="231"/>
        <end position="253"/>
    </location>
</feature>
<dbReference type="EMBL" id="BTSY01000006">
    <property type="protein sequence ID" value="GMT31239.1"/>
    <property type="molecule type" value="Genomic_DNA"/>
</dbReference>
<evidence type="ECO:0000256" key="7">
    <source>
        <dbReference type="PROSITE-ProRule" id="PRU00042"/>
    </source>
</evidence>
<name>A0AAV5WNB3_9BILA</name>
<feature type="domain" description="C2H2-type" evidence="9">
    <location>
        <begin position="407"/>
        <end position="434"/>
    </location>
</feature>
<keyword evidence="3" id="KW-0677">Repeat</keyword>
<keyword evidence="4 7" id="KW-0863">Zinc-finger</keyword>
<keyword evidence="5" id="KW-0862">Zinc</keyword>
<evidence type="ECO:0000259" key="9">
    <source>
        <dbReference type="PROSITE" id="PS50157"/>
    </source>
</evidence>
<evidence type="ECO:0000256" key="6">
    <source>
        <dbReference type="ARBA" id="ARBA00023242"/>
    </source>
</evidence>
<proteinExistence type="predicted"/>
<feature type="compositionally biased region" description="Acidic residues" evidence="8">
    <location>
        <begin position="141"/>
        <end position="152"/>
    </location>
</feature>
<evidence type="ECO:0000256" key="8">
    <source>
        <dbReference type="SAM" id="MobiDB-lite"/>
    </source>
</evidence>
<feature type="domain" description="C2H2-type" evidence="9">
    <location>
        <begin position="435"/>
        <end position="463"/>
    </location>
</feature>
<protein>
    <recommendedName>
        <fullName evidence="9">C2H2-type domain-containing protein</fullName>
    </recommendedName>
</protein>
<accession>A0AAV5WNB3</accession>
<dbReference type="GO" id="GO:0000981">
    <property type="term" value="F:DNA-binding transcription factor activity, RNA polymerase II-specific"/>
    <property type="evidence" value="ECO:0007669"/>
    <property type="project" value="TreeGrafter"/>
</dbReference>
<evidence type="ECO:0000313" key="10">
    <source>
        <dbReference type="EMBL" id="GMT31239.1"/>
    </source>
</evidence>
<dbReference type="InterPro" id="IPR013087">
    <property type="entry name" value="Znf_C2H2_type"/>
</dbReference>
<gene>
    <name evidence="10" type="ORF">PFISCL1PPCAC_22536</name>
</gene>
<dbReference type="GO" id="GO:0008270">
    <property type="term" value="F:zinc ion binding"/>
    <property type="evidence" value="ECO:0007669"/>
    <property type="project" value="UniProtKB-KW"/>
</dbReference>
<sequence>MAAKSALDTIDDWTNRAFLNVDQRRVSLVVIAALDVMKCLVEKDLQRLGAATEVLIKKYNFSFEQKGNKKRGLRYLIHGLSESLIATARAVTESKRIEFGGLQDANTNICAPGVSNAEIDAIRQSNMEPLLDSDRVIKEEEETFDDSDEDAGAPDVSAGGIEAVDPEPLLDPERAIKEEEDMIDASDGYPPQVSTPPEDAVKLEEYLKEEPLCPPLVDTIVIQPANVAAPSTSKHDSARPSWNRLPLPPPSNGLRFRKATKRDYEHASMTPLATPTQTPATFRTKPPSEPVAYLSPLNAAFAKPIVIMEENPHKKLKNTPHSPSRNNYEDETMDLEAIGSVRASNVRNMLMTTCEDCNRAFHDPEKYAAHCKKAHPVYSFPCGKCGWKFGRKCDLQRHETTHEEGKHACRFCERSFTSMQTRDTHVKREHGERPYACGACDAAFAGAETLKQHQSRIHSETHDE</sequence>
<dbReference type="GO" id="GO:0000978">
    <property type="term" value="F:RNA polymerase II cis-regulatory region sequence-specific DNA binding"/>
    <property type="evidence" value="ECO:0007669"/>
    <property type="project" value="TreeGrafter"/>
</dbReference>
<evidence type="ECO:0000256" key="4">
    <source>
        <dbReference type="ARBA" id="ARBA00022771"/>
    </source>
</evidence>
<dbReference type="Gene3D" id="3.30.160.60">
    <property type="entry name" value="Classic Zinc Finger"/>
    <property type="match status" value="2"/>
</dbReference>
<evidence type="ECO:0000256" key="5">
    <source>
        <dbReference type="ARBA" id="ARBA00022833"/>
    </source>
</evidence>
<dbReference type="InterPro" id="IPR036236">
    <property type="entry name" value="Znf_C2H2_sf"/>
</dbReference>
<dbReference type="PROSITE" id="PS50157">
    <property type="entry name" value="ZINC_FINGER_C2H2_2"/>
    <property type="match status" value="3"/>
</dbReference>
<comment type="subcellular location">
    <subcellularLocation>
        <location evidence="1">Nucleus</location>
    </subcellularLocation>
</comment>
<dbReference type="PANTHER" id="PTHR24388">
    <property type="entry name" value="ZINC FINGER PROTEIN"/>
    <property type="match status" value="1"/>
</dbReference>
<comment type="caution">
    <text evidence="10">The sequence shown here is derived from an EMBL/GenBank/DDBJ whole genome shotgun (WGS) entry which is preliminary data.</text>
</comment>
<dbReference type="SMART" id="SM00355">
    <property type="entry name" value="ZnF_C2H2"/>
    <property type="match status" value="4"/>
</dbReference>
<dbReference type="Pfam" id="PF00096">
    <property type="entry name" value="zf-C2H2"/>
    <property type="match status" value="1"/>
</dbReference>
<keyword evidence="11" id="KW-1185">Reference proteome</keyword>
<dbReference type="InterPro" id="IPR050527">
    <property type="entry name" value="Snail/Krueppel_Znf"/>
</dbReference>
<evidence type="ECO:0000256" key="3">
    <source>
        <dbReference type="ARBA" id="ARBA00022737"/>
    </source>
</evidence>
<evidence type="ECO:0000256" key="1">
    <source>
        <dbReference type="ARBA" id="ARBA00004123"/>
    </source>
</evidence>
<evidence type="ECO:0000313" key="11">
    <source>
        <dbReference type="Proteomes" id="UP001432322"/>
    </source>
</evidence>
<keyword evidence="6" id="KW-0539">Nucleus</keyword>
<organism evidence="10 11">
    <name type="scientific">Pristionchus fissidentatus</name>
    <dbReference type="NCBI Taxonomy" id="1538716"/>
    <lineage>
        <taxon>Eukaryota</taxon>
        <taxon>Metazoa</taxon>
        <taxon>Ecdysozoa</taxon>
        <taxon>Nematoda</taxon>
        <taxon>Chromadorea</taxon>
        <taxon>Rhabditida</taxon>
        <taxon>Rhabditina</taxon>
        <taxon>Diplogasteromorpha</taxon>
        <taxon>Diplogasteroidea</taxon>
        <taxon>Neodiplogasteridae</taxon>
        <taxon>Pristionchus</taxon>
    </lineage>
</organism>
<keyword evidence="2" id="KW-0479">Metal-binding</keyword>
<dbReference type="Proteomes" id="UP001432322">
    <property type="component" value="Unassembled WGS sequence"/>
</dbReference>
<feature type="region of interest" description="Disordered" evidence="8">
    <location>
        <begin position="141"/>
        <end position="166"/>
    </location>
</feature>
<dbReference type="SUPFAM" id="SSF57667">
    <property type="entry name" value="beta-beta-alpha zinc fingers"/>
    <property type="match status" value="2"/>
</dbReference>
<evidence type="ECO:0000256" key="2">
    <source>
        <dbReference type="ARBA" id="ARBA00022723"/>
    </source>
</evidence>
<dbReference type="PANTHER" id="PTHR24388:SF54">
    <property type="entry name" value="PROTEIN ESCARGOT"/>
    <property type="match status" value="1"/>
</dbReference>
<dbReference type="GO" id="GO:0005634">
    <property type="term" value="C:nucleus"/>
    <property type="evidence" value="ECO:0007669"/>
    <property type="project" value="UniProtKB-SubCell"/>
</dbReference>
<feature type="domain" description="C2H2-type" evidence="9">
    <location>
        <begin position="380"/>
        <end position="407"/>
    </location>
</feature>